<dbReference type="GO" id="GO:0003713">
    <property type="term" value="F:transcription coactivator activity"/>
    <property type="evidence" value="ECO:0007669"/>
    <property type="project" value="Ensembl"/>
</dbReference>
<reference evidence="9" key="3">
    <citation type="submission" date="2025-09" db="UniProtKB">
        <authorList>
            <consortium name="Ensembl"/>
        </authorList>
    </citation>
    <scope>IDENTIFICATION</scope>
</reference>
<keyword evidence="2" id="KW-0805">Transcription regulation</keyword>
<proteinExistence type="predicted"/>
<evidence type="ECO:0000256" key="4">
    <source>
        <dbReference type="ARBA" id="ARBA00023163"/>
    </source>
</evidence>
<name>A0A452FVH4_CAPHI</name>
<dbReference type="GO" id="GO:0005654">
    <property type="term" value="C:nucleoplasm"/>
    <property type="evidence" value="ECO:0007669"/>
    <property type="project" value="Ensembl"/>
</dbReference>
<dbReference type="Ensembl" id="ENSCHIT00000036078.1">
    <property type="protein sequence ID" value="ENSCHIP00000028209.1"/>
    <property type="gene ID" value="ENSCHIG00000023787.1"/>
</dbReference>
<dbReference type="PRINTS" id="PR00503">
    <property type="entry name" value="BROMODOMAIN"/>
</dbReference>
<dbReference type="InterPro" id="IPR001487">
    <property type="entry name" value="Bromodomain"/>
</dbReference>
<dbReference type="InterPro" id="IPR036427">
    <property type="entry name" value="Bromodomain-like_sf"/>
</dbReference>
<feature type="region of interest" description="Disordered" evidence="7">
    <location>
        <begin position="254"/>
        <end position="318"/>
    </location>
</feature>
<evidence type="ECO:0000256" key="3">
    <source>
        <dbReference type="ARBA" id="ARBA00023117"/>
    </source>
</evidence>
<evidence type="ECO:0000256" key="7">
    <source>
        <dbReference type="SAM" id="MobiDB-lite"/>
    </source>
</evidence>
<accession>A0A452FVH4</accession>
<dbReference type="PROSITE" id="PS50014">
    <property type="entry name" value="BROMODOMAIN_2"/>
    <property type="match status" value="1"/>
</dbReference>
<dbReference type="CDD" id="cd05513">
    <property type="entry name" value="Bromo_brd7_like"/>
    <property type="match status" value="1"/>
</dbReference>
<dbReference type="InterPro" id="IPR051831">
    <property type="entry name" value="Bromodomain_contain_prot"/>
</dbReference>
<feature type="compositionally biased region" description="Basic residues" evidence="7">
    <location>
        <begin position="58"/>
        <end position="69"/>
    </location>
</feature>
<dbReference type="GO" id="GO:0002039">
    <property type="term" value="F:p53 binding"/>
    <property type="evidence" value="ECO:0007669"/>
    <property type="project" value="Ensembl"/>
</dbReference>
<comment type="subcellular location">
    <subcellularLocation>
        <location evidence="1">Nucleus</location>
    </subcellularLocation>
</comment>
<dbReference type="PANTHER" id="PTHR22881">
    <property type="entry name" value="BROMODOMAIN CONTAINING PROTEIN"/>
    <property type="match status" value="1"/>
</dbReference>
<gene>
    <name evidence="9" type="primary">BRD7</name>
</gene>
<dbReference type="Bgee" id="ENSCHIG00000023787">
    <property type="expression patterns" value="Expressed in uterine horn and 16 other cell types or tissues"/>
</dbReference>
<dbReference type="GO" id="GO:0045815">
    <property type="term" value="P:transcription initiation-coupled chromatin remodeling"/>
    <property type="evidence" value="ECO:0007669"/>
    <property type="project" value="Ensembl"/>
</dbReference>
<reference evidence="9 10" key="1">
    <citation type="submission" date="2016-04" db="EMBL/GenBank/DDBJ databases">
        <title>Polished mammalian reference genomes with single-molecule sequencing and chromosome conformation capture applied to the Capra hircus genome.</title>
        <authorList>
            <person name="Bickhart D.M."/>
            <person name="Koren S."/>
            <person name="Rosen B."/>
            <person name="Hastie A."/>
            <person name="Liachko I."/>
            <person name="Sullivan S.T."/>
            <person name="Burton J."/>
            <person name="Sayre B.L."/>
            <person name="Huson H.J."/>
            <person name="Lee J."/>
            <person name="Lam E."/>
            <person name="Kelley C.M."/>
            <person name="Hutchison J.L."/>
            <person name="Zhou Y."/>
            <person name="Sun J."/>
            <person name="Crisa A."/>
            <person name="Schwartz J.C."/>
            <person name="Hammond J.A."/>
            <person name="Schroeder S.G."/>
            <person name="Liu G.E."/>
            <person name="Dunham M."/>
            <person name="Shendure J."/>
            <person name="Sonstegard T.S."/>
            <person name="Phillippy A.M."/>
            <person name="Van Tassell C.P."/>
            <person name="Smith T.P."/>
        </authorList>
    </citation>
    <scope>NUCLEOTIDE SEQUENCE [LARGE SCALE GENOMIC DNA]</scope>
</reference>
<dbReference type="Pfam" id="PF12024">
    <property type="entry name" value="DUF3512"/>
    <property type="match status" value="1"/>
</dbReference>
<keyword evidence="10" id="KW-1185">Reference proteome</keyword>
<dbReference type="GO" id="GO:0000976">
    <property type="term" value="F:transcription cis-regulatory region binding"/>
    <property type="evidence" value="ECO:0007669"/>
    <property type="project" value="Ensembl"/>
</dbReference>
<dbReference type="EMBL" id="LWLT01000020">
    <property type="status" value="NOT_ANNOTATED_CDS"/>
    <property type="molecule type" value="Genomic_DNA"/>
</dbReference>
<evidence type="ECO:0000256" key="2">
    <source>
        <dbReference type="ARBA" id="ARBA00023015"/>
    </source>
</evidence>
<dbReference type="InterPro" id="IPR021900">
    <property type="entry name" value="DUF3512"/>
</dbReference>
<feature type="compositionally biased region" description="Basic and acidic residues" evidence="7">
    <location>
        <begin position="70"/>
        <end position="103"/>
    </location>
</feature>
<keyword evidence="3 6" id="KW-0103">Bromodomain</keyword>
<dbReference type="SMART" id="SM00297">
    <property type="entry name" value="BROMO"/>
    <property type="match status" value="1"/>
</dbReference>
<evidence type="ECO:0000256" key="6">
    <source>
        <dbReference type="PROSITE-ProRule" id="PRU00035"/>
    </source>
</evidence>
<dbReference type="GeneTree" id="ENSGT00950000183170"/>
<evidence type="ECO:0000259" key="8">
    <source>
        <dbReference type="PROSITE" id="PS50014"/>
    </source>
</evidence>
<dbReference type="GO" id="GO:0005829">
    <property type="term" value="C:cytosol"/>
    <property type="evidence" value="ECO:0007669"/>
    <property type="project" value="Ensembl"/>
</dbReference>
<dbReference type="GO" id="GO:0042393">
    <property type="term" value="F:histone binding"/>
    <property type="evidence" value="ECO:0007669"/>
    <property type="project" value="Ensembl"/>
</dbReference>
<feature type="compositionally biased region" description="Basic and acidic residues" evidence="7">
    <location>
        <begin position="293"/>
        <end position="318"/>
    </location>
</feature>
<dbReference type="SUPFAM" id="SSF47370">
    <property type="entry name" value="Bromodomain"/>
    <property type="match status" value="1"/>
</dbReference>
<organism evidence="9 10">
    <name type="scientific">Capra hircus</name>
    <name type="common">Goat</name>
    <dbReference type="NCBI Taxonomy" id="9925"/>
    <lineage>
        <taxon>Eukaryota</taxon>
        <taxon>Metazoa</taxon>
        <taxon>Chordata</taxon>
        <taxon>Craniata</taxon>
        <taxon>Vertebrata</taxon>
        <taxon>Euteleostomi</taxon>
        <taxon>Mammalia</taxon>
        <taxon>Eutheria</taxon>
        <taxon>Laurasiatheria</taxon>
        <taxon>Artiodactyla</taxon>
        <taxon>Ruminantia</taxon>
        <taxon>Pecora</taxon>
        <taxon>Bovidae</taxon>
        <taxon>Caprinae</taxon>
        <taxon>Capra</taxon>
    </lineage>
</organism>
<evidence type="ECO:0000313" key="9">
    <source>
        <dbReference type="Ensembl" id="ENSCHIP00000028209.1"/>
    </source>
</evidence>
<protein>
    <submittedName>
        <fullName evidence="9">Bromodomain containing 7</fullName>
    </submittedName>
</protein>
<feature type="compositionally biased region" description="Basic and acidic residues" evidence="7">
    <location>
        <begin position="47"/>
        <end position="57"/>
    </location>
</feature>
<feature type="domain" description="Bromo" evidence="8">
    <location>
        <begin position="151"/>
        <end position="221"/>
    </location>
</feature>
<feature type="compositionally biased region" description="Polar residues" evidence="7">
    <location>
        <begin position="35"/>
        <end position="45"/>
    </location>
</feature>
<evidence type="ECO:0000313" key="10">
    <source>
        <dbReference type="Proteomes" id="UP000291000"/>
    </source>
</evidence>
<dbReference type="GO" id="GO:0006357">
    <property type="term" value="P:regulation of transcription by RNA polymerase II"/>
    <property type="evidence" value="ECO:0007669"/>
    <property type="project" value="Ensembl"/>
</dbReference>
<keyword evidence="4" id="KW-0804">Transcription</keyword>
<dbReference type="STRING" id="9925.ENSCHIP00000028209"/>
<evidence type="ECO:0000256" key="1">
    <source>
        <dbReference type="ARBA" id="ARBA00004123"/>
    </source>
</evidence>
<dbReference type="PANTHER" id="PTHR22881:SF12">
    <property type="entry name" value="BROMODOMAIN-CONTAINING PROTEIN 7"/>
    <property type="match status" value="1"/>
</dbReference>
<evidence type="ECO:0000256" key="5">
    <source>
        <dbReference type="ARBA" id="ARBA00023242"/>
    </source>
</evidence>
<dbReference type="Gene3D" id="1.20.920.10">
    <property type="entry name" value="Bromodomain-like"/>
    <property type="match status" value="1"/>
</dbReference>
<sequence>MGKKHKKHKSDKHLYEEYVEKPLKLVLKVGGNEVTELSTGSSGHDSSLFEDKNDHDKHKERKRKKRKKGEKQIPGEEKGRKRRRVKEDKRKRDRDHVDIEAEKDLQCQAPVRLDLPPEKPLASSLAKQEGWNNSELTVLNEEAEIILRMLARENPSAFFSFPVTDFIAPGYSMIIKHPMDFSTMKEKIKNNDYQSIEELKDNFKLMCTNAMIYNKPETIYYKAAKKLLHSGMKILSQERIQSLKQSIDFMADLQKSRKQRDGTDTSQSGEDSGSWPRERDDAGDAEAQGFKSPNKENKKKDKDVLEDKFKSSNVEREQEQIDRIVKESGGKLTRRLVNSQCEFERRKPDGTTTLGLLHPVDPVVGEPGYCPVRLGMTTGRLQSGVNTLQGFKEDKRNKVTPVLYLSYGPYSSYAPHYDSTFANISKDDSDLIYSTYGEDPDLPSDFSIHEFLATCQDYPYVMADSLLDVLTKGGHSRTLQESETSSPEDEGQTRILDTAKEMEVTEVELTGPLDSNHQDKFTALKAVTNFGAPVEVFDSEEAEVFQRKLDETTKLLRELQEAQNERLSTRPPPNMICLLGPSYREMHLAEQVTNNLKELAQQVTPGDIVSTYGVRKAMGISVPSPVIGNNLVDLTADFEEPKKTDVTECEPDGI</sequence>
<dbReference type="Proteomes" id="UP000291000">
    <property type="component" value="Chromosome 18"/>
</dbReference>
<dbReference type="GO" id="GO:2000134">
    <property type="term" value="P:negative regulation of G1/S transition of mitotic cell cycle"/>
    <property type="evidence" value="ECO:0007669"/>
    <property type="project" value="Ensembl"/>
</dbReference>
<keyword evidence="5" id="KW-0539">Nucleus</keyword>
<reference evidence="9" key="2">
    <citation type="submission" date="2025-08" db="UniProtKB">
        <authorList>
            <consortium name="Ensembl"/>
        </authorList>
    </citation>
    <scope>IDENTIFICATION</scope>
</reference>
<dbReference type="GO" id="GO:0003714">
    <property type="term" value="F:transcription corepressor activity"/>
    <property type="evidence" value="ECO:0007669"/>
    <property type="project" value="Ensembl"/>
</dbReference>
<dbReference type="Pfam" id="PF00439">
    <property type="entry name" value="Bromodomain"/>
    <property type="match status" value="1"/>
</dbReference>
<feature type="region of interest" description="Disordered" evidence="7">
    <location>
        <begin position="35"/>
        <end position="103"/>
    </location>
</feature>
<dbReference type="GO" id="GO:0140015">
    <property type="term" value="F:histone H3K14ac reader activity"/>
    <property type="evidence" value="ECO:0007669"/>
    <property type="project" value="Ensembl"/>
</dbReference>
<dbReference type="AlphaFoldDB" id="A0A452FVH4"/>